<gene>
    <name evidence="1" type="ORF">OSB1V03_LOCUS12666</name>
</gene>
<evidence type="ECO:0000313" key="1">
    <source>
        <dbReference type="EMBL" id="CAD7632261.1"/>
    </source>
</evidence>
<organism evidence="1">
    <name type="scientific">Medioppia subpectinata</name>
    <dbReference type="NCBI Taxonomy" id="1979941"/>
    <lineage>
        <taxon>Eukaryota</taxon>
        <taxon>Metazoa</taxon>
        <taxon>Ecdysozoa</taxon>
        <taxon>Arthropoda</taxon>
        <taxon>Chelicerata</taxon>
        <taxon>Arachnida</taxon>
        <taxon>Acari</taxon>
        <taxon>Acariformes</taxon>
        <taxon>Sarcoptiformes</taxon>
        <taxon>Oribatida</taxon>
        <taxon>Brachypylina</taxon>
        <taxon>Oppioidea</taxon>
        <taxon>Oppiidae</taxon>
        <taxon>Medioppia</taxon>
    </lineage>
</organism>
<sequence>MNFMTGFRDKIHKLFDKKSEANGDDFEDHSLTVDNGMNELCHEFEDCVDFRDNDIEVNANGLNGSDDDSSGSSDDNHFFMANQRMGEEFVRKREAKRSTDWYELQTMETQSKCSSSGQSVMASKATPKTSSKCKEVNRLLEKWGESVGIFDTLSGAQTRLIGLRCDIFVPILSIQWSRIETTV</sequence>
<dbReference type="AlphaFoldDB" id="A0A7R9L1M0"/>
<keyword evidence="2" id="KW-1185">Reference proteome</keyword>
<reference evidence="1" key="1">
    <citation type="submission" date="2020-11" db="EMBL/GenBank/DDBJ databases">
        <authorList>
            <person name="Tran Van P."/>
        </authorList>
    </citation>
    <scope>NUCLEOTIDE SEQUENCE</scope>
</reference>
<evidence type="ECO:0000313" key="2">
    <source>
        <dbReference type="Proteomes" id="UP000759131"/>
    </source>
</evidence>
<dbReference type="Proteomes" id="UP000759131">
    <property type="component" value="Unassembled WGS sequence"/>
</dbReference>
<dbReference type="EMBL" id="CAJPIZ010010723">
    <property type="protein sequence ID" value="CAG2112691.1"/>
    <property type="molecule type" value="Genomic_DNA"/>
</dbReference>
<protein>
    <submittedName>
        <fullName evidence="1">Uncharacterized protein</fullName>
    </submittedName>
</protein>
<accession>A0A7R9L1M0</accession>
<dbReference type="EMBL" id="OC865298">
    <property type="protein sequence ID" value="CAD7632261.1"/>
    <property type="molecule type" value="Genomic_DNA"/>
</dbReference>
<proteinExistence type="predicted"/>
<name>A0A7R9L1M0_9ACAR</name>